<dbReference type="AlphaFoldDB" id="A0A6M4GCI7"/>
<dbReference type="Proteomes" id="UP000502611">
    <property type="component" value="Chromosome"/>
</dbReference>
<accession>A0A6M4GCI7</accession>
<name>A0A6M4GCI7_SPHYA</name>
<evidence type="ECO:0000313" key="2">
    <source>
        <dbReference type="EMBL" id="QJR04931.1"/>
    </source>
</evidence>
<proteinExistence type="predicted"/>
<gene>
    <name evidence="2" type="ORF">HH800_23695</name>
</gene>
<evidence type="ECO:0000259" key="1">
    <source>
        <dbReference type="Pfam" id="PF04480"/>
    </source>
</evidence>
<evidence type="ECO:0000313" key="3">
    <source>
        <dbReference type="Proteomes" id="UP000502611"/>
    </source>
</evidence>
<dbReference type="GO" id="GO:0004519">
    <property type="term" value="F:endonuclease activity"/>
    <property type="evidence" value="ECO:0007669"/>
    <property type="project" value="UniProtKB-KW"/>
</dbReference>
<dbReference type="InterPro" id="IPR007569">
    <property type="entry name" value="DUF559"/>
</dbReference>
<organism evidence="2 3">
    <name type="scientific">Sphingobium yanoikuyae</name>
    <name type="common">Sphingomonas yanoikuyae</name>
    <dbReference type="NCBI Taxonomy" id="13690"/>
    <lineage>
        <taxon>Bacteria</taxon>
        <taxon>Pseudomonadati</taxon>
        <taxon>Pseudomonadota</taxon>
        <taxon>Alphaproteobacteria</taxon>
        <taxon>Sphingomonadales</taxon>
        <taxon>Sphingomonadaceae</taxon>
        <taxon>Sphingobium</taxon>
    </lineage>
</organism>
<dbReference type="EMBL" id="CP053021">
    <property type="protein sequence ID" value="QJR04931.1"/>
    <property type="molecule type" value="Genomic_DNA"/>
</dbReference>
<keyword evidence="2" id="KW-0378">Hydrolase</keyword>
<dbReference type="SUPFAM" id="SSF52980">
    <property type="entry name" value="Restriction endonuclease-like"/>
    <property type="match status" value="1"/>
</dbReference>
<dbReference type="PANTHER" id="PTHR38590">
    <property type="entry name" value="BLL0828 PROTEIN"/>
    <property type="match status" value="1"/>
</dbReference>
<dbReference type="Gene3D" id="3.40.960.10">
    <property type="entry name" value="VSR Endonuclease"/>
    <property type="match status" value="1"/>
</dbReference>
<reference evidence="2 3" key="1">
    <citation type="submission" date="2020-04" db="EMBL/GenBank/DDBJ databases">
        <title>The Whole Genome Analysis of High salt-tolerant Sphingobium yanoikuyae YC-XJ2 with Aryl organophosphorus flame retardants (aryl-OPFRs)-degrading capacity and characteristics of Related phosphotriesterase.</title>
        <authorList>
            <person name="Li X."/>
        </authorList>
    </citation>
    <scope>NUCLEOTIDE SEQUENCE [LARGE SCALE GENOMIC DNA]</scope>
    <source>
        <strain evidence="2 3">YC-XJ2</strain>
    </source>
</reference>
<dbReference type="PANTHER" id="PTHR38590:SF1">
    <property type="entry name" value="BLL0828 PROTEIN"/>
    <property type="match status" value="1"/>
</dbReference>
<feature type="domain" description="DUF559" evidence="1">
    <location>
        <begin position="8"/>
        <end position="113"/>
    </location>
</feature>
<dbReference type="InterPro" id="IPR047216">
    <property type="entry name" value="Endonuclease_DUF559_bact"/>
</dbReference>
<protein>
    <submittedName>
        <fullName evidence="2">Endonuclease domain-containing protein</fullName>
    </submittedName>
</protein>
<dbReference type="Pfam" id="PF04480">
    <property type="entry name" value="DUF559"/>
    <property type="match status" value="1"/>
</dbReference>
<dbReference type="InterPro" id="IPR011335">
    <property type="entry name" value="Restrct_endonuc-II-like"/>
</dbReference>
<sequence>MPPKRETVEKARNLRRALSPPEVALWQWLRRRPDGLKFRRQHPAGPYILDFYCPLARLAIDVDGSGHDIAEQVAHDAQRNGWLQAQGYRVLRVRAVDIFRDFDAVGRLILDHCAFPLHHSLRERSPSPSDDGEDQVSG</sequence>
<keyword evidence="2" id="KW-0255">Endonuclease</keyword>
<dbReference type="RefSeq" id="WP_169862791.1">
    <property type="nucleotide sequence ID" value="NZ_CP053021.1"/>
</dbReference>
<dbReference type="CDD" id="cd01038">
    <property type="entry name" value="Endonuclease_DUF559"/>
    <property type="match status" value="1"/>
</dbReference>
<keyword evidence="2" id="KW-0540">Nuclease</keyword>